<keyword evidence="2" id="KW-1185">Reference proteome</keyword>
<dbReference type="RefSeq" id="WP_089268795.1">
    <property type="nucleotide sequence ID" value="NZ_FZNN01000001.1"/>
</dbReference>
<dbReference type="InterPro" id="IPR003374">
    <property type="entry name" value="ApbE-like_sf"/>
</dbReference>
<accession>A0A238UZZ4</accession>
<dbReference type="NCBIfam" id="NF003322">
    <property type="entry name" value="PRK04334.1-2"/>
    <property type="match status" value="1"/>
</dbReference>
<dbReference type="PIRSF" id="PIRSF006421">
    <property type="entry name" value="UCP006421"/>
    <property type="match status" value="1"/>
</dbReference>
<dbReference type="OrthoDB" id="9814719at2"/>
<dbReference type="EMBL" id="FZNN01000001">
    <property type="protein sequence ID" value="SNR27354.1"/>
    <property type="molecule type" value="Genomic_DNA"/>
</dbReference>
<sequence length="282" mass="28937">MKPVAALLPGERLHLQHGPIDLVIGVTGDRQTAFAAARDRFETVLDELVAELDLLRRPVSDAPMGAIGRCMFDATRHHTDGVVTPMAAVAGSVAQAVLSAMVAATPLARAYVNNGGDIALHLTGAATYRLAVAAPDGADLGRVEITASDPIRGIATSGQGGRSLSLGIADAVTVLARTAAQADVAATLIGNAVDLPGHHAIRRQRASDVQPDSDLRDHLVVTHVGQLTASEVDAALDRGQAVAQNMATAGLIHGAALFLRGAARVTGLPGTEISQGKILTHA</sequence>
<evidence type="ECO:0000313" key="1">
    <source>
        <dbReference type="EMBL" id="SNR27354.1"/>
    </source>
</evidence>
<dbReference type="Gene3D" id="3.10.520.10">
    <property type="entry name" value="ApbE-like domains"/>
    <property type="match status" value="1"/>
</dbReference>
<evidence type="ECO:0000313" key="2">
    <source>
        <dbReference type="Proteomes" id="UP000198417"/>
    </source>
</evidence>
<dbReference type="AlphaFoldDB" id="A0A238UZZ4"/>
<proteinExistence type="predicted"/>
<protein>
    <recommendedName>
        <fullName evidence="3">Thiamine biosynthesis protein ApbE</fullName>
    </recommendedName>
</protein>
<organism evidence="1 2">
    <name type="scientific">Puniceibacterium sediminis</name>
    <dbReference type="NCBI Taxonomy" id="1608407"/>
    <lineage>
        <taxon>Bacteria</taxon>
        <taxon>Pseudomonadati</taxon>
        <taxon>Pseudomonadota</taxon>
        <taxon>Alphaproteobacteria</taxon>
        <taxon>Rhodobacterales</taxon>
        <taxon>Paracoccaceae</taxon>
        <taxon>Puniceibacterium</taxon>
    </lineage>
</organism>
<dbReference type="Proteomes" id="UP000198417">
    <property type="component" value="Unassembled WGS sequence"/>
</dbReference>
<dbReference type="SUPFAM" id="SSF143631">
    <property type="entry name" value="ApbE-like"/>
    <property type="match status" value="1"/>
</dbReference>
<name>A0A238UZZ4_9RHOB</name>
<evidence type="ECO:0008006" key="3">
    <source>
        <dbReference type="Google" id="ProtNLM"/>
    </source>
</evidence>
<gene>
    <name evidence="1" type="ORF">SAMN06265370_101367</name>
</gene>
<reference evidence="1 2" key="1">
    <citation type="submission" date="2017-06" db="EMBL/GenBank/DDBJ databases">
        <authorList>
            <person name="Kim H.J."/>
            <person name="Triplett B.A."/>
        </authorList>
    </citation>
    <scope>NUCLEOTIDE SEQUENCE [LARGE SCALE GENOMIC DNA]</scope>
    <source>
        <strain evidence="1 2">DSM 29052</strain>
    </source>
</reference>
<dbReference type="InterPro" id="IPR007183">
    <property type="entry name" value="UPF0280"/>
</dbReference>